<gene>
    <name evidence="1" type="ORF">CAEBREN_14056</name>
</gene>
<organism evidence="2">
    <name type="scientific">Caenorhabditis brenneri</name>
    <name type="common">Nematode worm</name>
    <dbReference type="NCBI Taxonomy" id="135651"/>
    <lineage>
        <taxon>Eukaryota</taxon>
        <taxon>Metazoa</taxon>
        <taxon>Ecdysozoa</taxon>
        <taxon>Nematoda</taxon>
        <taxon>Chromadorea</taxon>
        <taxon>Rhabditida</taxon>
        <taxon>Rhabditina</taxon>
        <taxon>Rhabditomorpha</taxon>
        <taxon>Rhabditoidea</taxon>
        <taxon>Rhabditidae</taxon>
        <taxon>Peloderinae</taxon>
        <taxon>Caenorhabditis</taxon>
    </lineage>
</organism>
<dbReference type="InParanoid" id="G0NBA1"/>
<proteinExistence type="predicted"/>
<name>G0NBA1_CAEBE</name>
<dbReference type="HOGENOM" id="CLU_1760419_0_0_1"/>
<accession>G0NBA1</accession>
<evidence type="ECO:0000313" key="1">
    <source>
        <dbReference type="EMBL" id="EGT56864.1"/>
    </source>
</evidence>
<dbReference type="EMBL" id="GL379857">
    <property type="protein sequence ID" value="EGT56864.1"/>
    <property type="molecule type" value="Genomic_DNA"/>
</dbReference>
<dbReference type="Proteomes" id="UP000008068">
    <property type="component" value="Unassembled WGS sequence"/>
</dbReference>
<evidence type="ECO:0000313" key="2">
    <source>
        <dbReference type="Proteomes" id="UP000008068"/>
    </source>
</evidence>
<reference evidence="2" key="1">
    <citation type="submission" date="2011-07" db="EMBL/GenBank/DDBJ databases">
        <authorList>
            <consortium name="Caenorhabditis brenneri Sequencing and Analysis Consortium"/>
            <person name="Wilson R.K."/>
        </authorList>
    </citation>
    <scope>NUCLEOTIDE SEQUENCE [LARGE SCALE GENOMIC DNA]</scope>
    <source>
        <strain evidence="2">PB2801</strain>
    </source>
</reference>
<keyword evidence="2" id="KW-1185">Reference proteome</keyword>
<sequence length="148" mass="17375">MEIWSMAAEWRGAFDGWMRRKSMGRRRRVYWLDEDRIINKRLCHGTIANGHKTASRKTAKRSKVNEERREVLVKCNVAMQQKSCWVLETKRKLTTQEKDSRRNVSNTSSSTCKGLCNNKFGHWFVNFVNIAFKSGVKRINFVETTSKI</sequence>
<protein>
    <submittedName>
        <fullName evidence="1">Uncharacterized protein</fullName>
    </submittedName>
</protein>
<dbReference type="AlphaFoldDB" id="G0NBA1"/>